<dbReference type="SUPFAM" id="SSF88659">
    <property type="entry name" value="Sigma3 and sigma4 domains of RNA polymerase sigma factors"/>
    <property type="match status" value="1"/>
</dbReference>
<proteinExistence type="inferred from homology"/>
<dbReference type="EMBL" id="CP043031">
    <property type="protein sequence ID" value="QEH92116.1"/>
    <property type="molecule type" value="Genomic_DNA"/>
</dbReference>
<evidence type="ECO:0000256" key="3">
    <source>
        <dbReference type="ARBA" id="ARBA00023082"/>
    </source>
</evidence>
<evidence type="ECO:0000256" key="4">
    <source>
        <dbReference type="ARBA" id="ARBA00023163"/>
    </source>
</evidence>
<accession>A0ABX5Z5V1</accession>
<keyword evidence="3" id="KW-0731">Sigma factor</keyword>
<evidence type="ECO:0000313" key="8">
    <source>
        <dbReference type="Proteomes" id="UP000323565"/>
    </source>
</evidence>
<dbReference type="PANTHER" id="PTHR43133:SF66">
    <property type="entry name" value="ECF RNA POLYMERASE SIGMA FACTOR SIGK"/>
    <property type="match status" value="1"/>
</dbReference>
<keyword evidence="4" id="KW-0804">Transcription</keyword>
<comment type="similarity">
    <text evidence="1">Belongs to the sigma-70 factor family. ECF subfamily.</text>
</comment>
<reference evidence="7 8" key="1">
    <citation type="submission" date="2019-08" db="EMBL/GenBank/DDBJ databases">
        <title>Dermacoccus abyssi strain HZAU 226, whole genome Nanopore sequencing project.</title>
        <authorList>
            <person name="Guo A."/>
            <person name="Zhang X."/>
            <person name="Ruan Y."/>
            <person name="Liu W."/>
            <person name="Chen Q."/>
            <person name="Gu L."/>
        </authorList>
    </citation>
    <scope>NUCLEOTIDE SEQUENCE [LARGE SCALE GENOMIC DNA]</scope>
    <source>
        <strain evidence="7 8">HZAU 226</strain>
    </source>
</reference>
<dbReference type="InterPro" id="IPR036388">
    <property type="entry name" value="WH-like_DNA-bd_sf"/>
</dbReference>
<evidence type="ECO:0000259" key="6">
    <source>
        <dbReference type="Pfam" id="PF08281"/>
    </source>
</evidence>
<protein>
    <submittedName>
        <fullName evidence="7">Sigma-70 family RNA polymerase sigma factor</fullName>
    </submittedName>
</protein>
<evidence type="ECO:0000259" key="5">
    <source>
        <dbReference type="Pfam" id="PF04542"/>
    </source>
</evidence>
<dbReference type="Gene3D" id="1.10.10.10">
    <property type="entry name" value="Winged helix-like DNA-binding domain superfamily/Winged helix DNA-binding domain"/>
    <property type="match status" value="1"/>
</dbReference>
<dbReference type="InterPro" id="IPR013249">
    <property type="entry name" value="RNA_pol_sigma70_r4_t2"/>
</dbReference>
<evidence type="ECO:0000313" key="7">
    <source>
        <dbReference type="EMBL" id="QEH92116.1"/>
    </source>
</evidence>
<dbReference type="SUPFAM" id="SSF88946">
    <property type="entry name" value="Sigma2 domain of RNA polymerase sigma factors"/>
    <property type="match status" value="1"/>
</dbReference>
<dbReference type="Gene3D" id="1.10.1740.10">
    <property type="match status" value="1"/>
</dbReference>
<dbReference type="PANTHER" id="PTHR43133">
    <property type="entry name" value="RNA POLYMERASE ECF-TYPE SIGMA FACTO"/>
    <property type="match status" value="1"/>
</dbReference>
<dbReference type="InterPro" id="IPR007627">
    <property type="entry name" value="RNA_pol_sigma70_r2"/>
</dbReference>
<dbReference type="CDD" id="cd06171">
    <property type="entry name" value="Sigma70_r4"/>
    <property type="match status" value="1"/>
</dbReference>
<dbReference type="InterPro" id="IPR013324">
    <property type="entry name" value="RNA_pol_sigma_r3/r4-like"/>
</dbReference>
<keyword evidence="2" id="KW-0805">Transcription regulation</keyword>
<sequence>MSAPAASISLLLEAVARGEAAGLERLYDLSISRVYGVVLRVLRDPALAQETTQEVFIEVWRKAASFDGSRSSGWGWLLAIAHRRAVDVVRSNEASRARDGAYAQELERAIVPGPEDETVARAERLRVRECMQSLTQLQRHALEMAYWDGLTHTQIAHELGAALGTVKSRLRDGVRALKRCLEPTGKEGS</sequence>
<dbReference type="InterPro" id="IPR014284">
    <property type="entry name" value="RNA_pol_sigma-70_dom"/>
</dbReference>
<organism evidence="7 8">
    <name type="scientific">Dermacoccus abyssi</name>
    <dbReference type="NCBI Taxonomy" id="322596"/>
    <lineage>
        <taxon>Bacteria</taxon>
        <taxon>Bacillati</taxon>
        <taxon>Actinomycetota</taxon>
        <taxon>Actinomycetes</taxon>
        <taxon>Micrococcales</taxon>
        <taxon>Dermacoccaceae</taxon>
        <taxon>Dermacoccus</taxon>
    </lineage>
</organism>
<feature type="domain" description="RNA polymerase sigma factor 70 region 4 type 2" evidence="6">
    <location>
        <begin position="125"/>
        <end position="177"/>
    </location>
</feature>
<keyword evidence="8" id="KW-1185">Reference proteome</keyword>
<feature type="domain" description="RNA polymerase sigma-70 region 2" evidence="5">
    <location>
        <begin position="29"/>
        <end position="93"/>
    </location>
</feature>
<gene>
    <name evidence="7" type="ORF">FV141_00085</name>
</gene>
<evidence type="ECO:0000256" key="1">
    <source>
        <dbReference type="ARBA" id="ARBA00010641"/>
    </source>
</evidence>
<dbReference type="InterPro" id="IPR013325">
    <property type="entry name" value="RNA_pol_sigma_r2"/>
</dbReference>
<dbReference type="NCBIfam" id="TIGR02937">
    <property type="entry name" value="sigma70-ECF"/>
    <property type="match status" value="1"/>
</dbReference>
<evidence type="ECO:0000256" key="2">
    <source>
        <dbReference type="ARBA" id="ARBA00023015"/>
    </source>
</evidence>
<dbReference type="Pfam" id="PF04542">
    <property type="entry name" value="Sigma70_r2"/>
    <property type="match status" value="1"/>
</dbReference>
<dbReference type="Pfam" id="PF08281">
    <property type="entry name" value="Sigma70_r4_2"/>
    <property type="match status" value="1"/>
</dbReference>
<dbReference type="Proteomes" id="UP000323565">
    <property type="component" value="Chromosome"/>
</dbReference>
<name>A0ABX5Z5V1_9MICO</name>
<dbReference type="InterPro" id="IPR039425">
    <property type="entry name" value="RNA_pol_sigma-70-like"/>
</dbReference>